<reference evidence="2 3" key="1">
    <citation type="submission" date="2016-02" db="EMBL/GenBank/DDBJ databases">
        <title>Biosynthesis of antibiotic leucinostatins and their inhibition on Phytophthora in bio-control Purpureocillium lilacinum.</title>
        <authorList>
            <person name="Wang G."/>
            <person name="Liu Z."/>
            <person name="Lin R."/>
            <person name="Li E."/>
            <person name="Mao Z."/>
            <person name="Ling J."/>
            <person name="Yin W."/>
            <person name="Xie B."/>
        </authorList>
    </citation>
    <scope>NUCLEOTIDE SEQUENCE [LARGE SCALE GENOMIC DNA]</scope>
    <source>
        <strain evidence="2">PLFJ-1</strain>
    </source>
</reference>
<feature type="region of interest" description="Disordered" evidence="1">
    <location>
        <begin position="1"/>
        <end position="41"/>
    </location>
</feature>
<dbReference type="Proteomes" id="UP000078340">
    <property type="component" value="Unassembled WGS sequence"/>
</dbReference>
<gene>
    <name evidence="2" type="ORF">VFPFJ_00822</name>
</gene>
<evidence type="ECO:0000313" key="2">
    <source>
        <dbReference type="EMBL" id="OAQ94713.1"/>
    </source>
</evidence>
<organism evidence="2 3">
    <name type="scientific">Purpureocillium lilacinum</name>
    <name type="common">Paecilomyces lilacinus</name>
    <dbReference type="NCBI Taxonomy" id="33203"/>
    <lineage>
        <taxon>Eukaryota</taxon>
        <taxon>Fungi</taxon>
        <taxon>Dikarya</taxon>
        <taxon>Ascomycota</taxon>
        <taxon>Pezizomycotina</taxon>
        <taxon>Sordariomycetes</taxon>
        <taxon>Hypocreomycetidae</taxon>
        <taxon>Hypocreales</taxon>
        <taxon>Ophiocordycipitaceae</taxon>
        <taxon>Purpureocillium</taxon>
    </lineage>
</organism>
<evidence type="ECO:0000313" key="3">
    <source>
        <dbReference type="Proteomes" id="UP000078340"/>
    </source>
</evidence>
<name>A0A179HZH3_PURLI</name>
<evidence type="ECO:0000256" key="1">
    <source>
        <dbReference type="SAM" id="MobiDB-lite"/>
    </source>
</evidence>
<comment type="caution">
    <text evidence="2">The sequence shown here is derived from an EMBL/GenBank/DDBJ whole genome shotgun (WGS) entry which is preliminary data.</text>
</comment>
<sequence length="130" mass="14052">MRFRHRAGASASPEVSLQRPPCPPRLNLDGRPGRELRAGGQVHPATCHRAQLRALPSHAALQLPIDRGRALEPSLQRRILSTKSRHPAWIHDPSRVDIDPCGLHGSSCLPPHPVDGSSTLRLASLSAAAQ</sequence>
<proteinExistence type="predicted"/>
<protein>
    <submittedName>
        <fullName evidence="2">Uncharacterized protein</fullName>
    </submittedName>
</protein>
<dbReference type="AlphaFoldDB" id="A0A179HZH3"/>
<dbReference type="EMBL" id="LSBI01000001">
    <property type="protein sequence ID" value="OAQ94713.1"/>
    <property type="molecule type" value="Genomic_DNA"/>
</dbReference>
<accession>A0A179HZH3</accession>